<dbReference type="EMBL" id="GEZM01083984">
    <property type="protein sequence ID" value="JAV60880.1"/>
    <property type="molecule type" value="Transcribed_RNA"/>
</dbReference>
<accession>A0A1Y1KKV2</accession>
<protein>
    <submittedName>
        <fullName evidence="1">Uncharacterized protein</fullName>
    </submittedName>
</protein>
<dbReference type="AlphaFoldDB" id="A0A1Y1KKV2"/>
<organism evidence="1">
    <name type="scientific">Photinus pyralis</name>
    <name type="common">Common eastern firefly</name>
    <name type="synonym">Lampyris pyralis</name>
    <dbReference type="NCBI Taxonomy" id="7054"/>
    <lineage>
        <taxon>Eukaryota</taxon>
        <taxon>Metazoa</taxon>
        <taxon>Ecdysozoa</taxon>
        <taxon>Arthropoda</taxon>
        <taxon>Hexapoda</taxon>
        <taxon>Insecta</taxon>
        <taxon>Pterygota</taxon>
        <taxon>Neoptera</taxon>
        <taxon>Endopterygota</taxon>
        <taxon>Coleoptera</taxon>
        <taxon>Polyphaga</taxon>
        <taxon>Elateriformia</taxon>
        <taxon>Elateroidea</taxon>
        <taxon>Lampyridae</taxon>
        <taxon>Lampyrinae</taxon>
        <taxon>Photinus</taxon>
    </lineage>
</organism>
<proteinExistence type="predicted"/>
<evidence type="ECO:0000313" key="1">
    <source>
        <dbReference type="EMBL" id="JAV60880.1"/>
    </source>
</evidence>
<name>A0A1Y1KKV2_PHOPY</name>
<reference evidence="1" key="1">
    <citation type="journal article" date="2016" name="Sci. Rep.">
        <title>Molecular characterization of firefly nuptial gifts: a multi-omics approach sheds light on postcopulatory sexual selection.</title>
        <authorList>
            <person name="Al-Wathiqui N."/>
            <person name="Fallon T.R."/>
            <person name="South A."/>
            <person name="Weng J.K."/>
            <person name="Lewis S.M."/>
        </authorList>
    </citation>
    <scope>NUCLEOTIDE SEQUENCE</scope>
</reference>
<sequence length="405" mass="45938">METGVKQERFDETEIQNLADKMMEANKVRMSTPAPLSQVQTIQHNGTIFNFLTPSKDITVTKIIKSNNVTNLKDDESLRGHFGWTTVNKALIPYIIREGQKLCSVRVVEMKVLNKFLHCFNQEIYKCACVKSFYVTEAELRLLNEINVQHCDLQFGDQFTPLDLVVRLDDVIELHNFLETCYSKLLMKNKGITDRCGFVRINKESVVPYSVSAGEKYVPQFYFEDESDSLKLNIDQLEGWDLAYLKFCCKLQGIREELFSKDACAVISLNNIKSYFPPGTSFEDCWPSKIVGSQLLSKGKTQMVQVGQWTNRPTEPPIQIHPSNYGPRAIRPANILPNVQILHTPRGGGRRRQVPMAIQPNIIRAAMGPIFPTATIMNPQFRPITYGNIAQLPPPRNSSNITGYG</sequence>